<proteinExistence type="predicted"/>
<sequence length="115" mass="13345">MYLNDHQRTAFYESLGMNTRQFNQHVIIETNKSTERLFPAVPNVETPEFWDKMNYLVDLNAQVCNIEKGTLPSFLKPIATAPFKERMIATMAQIFFMTPKQTGSLDLTKPTQYSY</sequence>
<dbReference type="GO" id="GO:0015979">
    <property type="term" value="P:photosynthesis"/>
    <property type="evidence" value="ECO:0007669"/>
    <property type="project" value="InterPro"/>
</dbReference>
<dbReference type="GO" id="GO:0048529">
    <property type="term" value="F:magnesium-protoporphyrin IX monomethyl ester (oxidative) cyclase activity"/>
    <property type="evidence" value="ECO:0007669"/>
    <property type="project" value="InterPro"/>
</dbReference>
<dbReference type="PANTHER" id="PTHR31053">
    <property type="entry name" value="MAGNESIUM-PROTOPORPHYRIN IX MONOMETHYL ESTER [OXIDATIVE] CYCLASE, CHLOROPLASTIC"/>
    <property type="match status" value="1"/>
</dbReference>
<dbReference type="EMBL" id="HBFB01037060">
    <property type="protein sequence ID" value="CAD8696630.1"/>
    <property type="molecule type" value="Transcribed_RNA"/>
</dbReference>
<dbReference type="InterPro" id="IPR008434">
    <property type="entry name" value="AcsF"/>
</dbReference>
<accession>A0A7S0X2Z0</accession>
<dbReference type="PANTHER" id="PTHR31053:SF2">
    <property type="entry name" value="MAGNESIUM-PROTOPORPHYRIN IX MONOMETHYL ESTER [OXIDATIVE] CYCLASE, CHLOROPLASTIC"/>
    <property type="match status" value="1"/>
</dbReference>
<organism evidence="1">
    <name type="scientific">Chlamydomonas leiostraca</name>
    <dbReference type="NCBI Taxonomy" id="1034604"/>
    <lineage>
        <taxon>Eukaryota</taxon>
        <taxon>Viridiplantae</taxon>
        <taxon>Chlorophyta</taxon>
        <taxon>core chlorophytes</taxon>
        <taxon>Chlorophyceae</taxon>
        <taxon>CS clade</taxon>
        <taxon>Chlamydomonadales</taxon>
        <taxon>Chlamydomonadaceae</taxon>
        <taxon>Chlamydomonas</taxon>
    </lineage>
</organism>
<name>A0A7S0X2Z0_9CHLO</name>
<protein>
    <submittedName>
        <fullName evidence="1">Uncharacterized protein</fullName>
    </submittedName>
</protein>
<dbReference type="AlphaFoldDB" id="A0A7S0X2Z0"/>
<evidence type="ECO:0000313" key="1">
    <source>
        <dbReference type="EMBL" id="CAD8696630.1"/>
    </source>
</evidence>
<reference evidence="1" key="1">
    <citation type="submission" date="2021-01" db="EMBL/GenBank/DDBJ databases">
        <authorList>
            <person name="Corre E."/>
            <person name="Pelletier E."/>
            <person name="Niang G."/>
            <person name="Scheremetjew M."/>
            <person name="Finn R."/>
            <person name="Kale V."/>
            <person name="Holt S."/>
            <person name="Cochrane G."/>
            <person name="Meng A."/>
            <person name="Brown T."/>
            <person name="Cohen L."/>
        </authorList>
    </citation>
    <scope>NUCLEOTIDE SEQUENCE</scope>
    <source>
        <strain evidence="1">SAG 11-49</strain>
    </source>
</reference>
<dbReference type="GO" id="GO:0046872">
    <property type="term" value="F:metal ion binding"/>
    <property type="evidence" value="ECO:0007669"/>
    <property type="project" value="InterPro"/>
</dbReference>
<dbReference type="GO" id="GO:0009535">
    <property type="term" value="C:chloroplast thylakoid membrane"/>
    <property type="evidence" value="ECO:0007669"/>
    <property type="project" value="TreeGrafter"/>
</dbReference>
<dbReference type="GO" id="GO:0015995">
    <property type="term" value="P:chlorophyll biosynthetic process"/>
    <property type="evidence" value="ECO:0007669"/>
    <property type="project" value="InterPro"/>
</dbReference>
<gene>
    <name evidence="1" type="ORF">CLEI1391_LOCUS20817</name>
</gene>